<protein>
    <recommendedName>
        <fullName evidence="4">Lipoprotein</fullName>
    </recommendedName>
</protein>
<organism evidence="2 3">
    <name type="scientific">Rhodococcus baikonurensis</name>
    <dbReference type="NCBI Taxonomy" id="172041"/>
    <lineage>
        <taxon>Bacteria</taxon>
        <taxon>Bacillati</taxon>
        <taxon>Actinomycetota</taxon>
        <taxon>Actinomycetes</taxon>
        <taxon>Mycobacteriales</taxon>
        <taxon>Nocardiaceae</taxon>
        <taxon>Rhodococcus</taxon>
        <taxon>Rhodococcus erythropolis group</taxon>
    </lineage>
</organism>
<dbReference type="RefSeq" id="WP_298776997.1">
    <property type="nucleotide sequence ID" value="NZ_JBEUOO010000020.1"/>
</dbReference>
<reference evidence="2 3" key="1">
    <citation type="submission" date="2024-09" db="EMBL/GenBank/DDBJ databases">
        <authorList>
            <person name="Sun Q."/>
            <person name="Mori K."/>
        </authorList>
    </citation>
    <scope>NUCLEOTIDE SEQUENCE [LARGE SCALE GENOMIC DNA]</scope>
    <source>
        <strain evidence="2 3">JCM 11411</strain>
    </source>
</reference>
<evidence type="ECO:0000256" key="1">
    <source>
        <dbReference type="SAM" id="SignalP"/>
    </source>
</evidence>
<evidence type="ECO:0000313" key="2">
    <source>
        <dbReference type="EMBL" id="MFB9781530.1"/>
    </source>
</evidence>
<dbReference type="GeneID" id="93800810"/>
<dbReference type="Proteomes" id="UP001589587">
    <property type="component" value="Unassembled WGS sequence"/>
</dbReference>
<evidence type="ECO:0000313" key="3">
    <source>
        <dbReference type="Proteomes" id="UP001589587"/>
    </source>
</evidence>
<keyword evidence="1" id="KW-0732">Signal</keyword>
<proteinExistence type="predicted"/>
<comment type="caution">
    <text evidence="2">The sequence shown here is derived from an EMBL/GenBank/DDBJ whole genome shotgun (WGS) entry which is preliminary data.</text>
</comment>
<feature type="signal peptide" evidence="1">
    <location>
        <begin position="1"/>
        <end position="29"/>
    </location>
</feature>
<dbReference type="PROSITE" id="PS51257">
    <property type="entry name" value="PROKAR_LIPOPROTEIN"/>
    <property type="match status" value="1"/>
</dbReference>
<evidence type="ECO:0008006" key="4">
    <source>
        <dbReference type="Google" id="ProtNLM"/>
    </source>
</evidence>
<accession>A0ABV5XGC9</accession>
<gene>
    <name evidence="2" type="ORF">ACFFQ6_17710</name>
</gene>
<dbReference type="EMBL" id="JBHMAS010000049">
    <property type="protein sequence ID" value="MFB9781530.1"/>
    <property type="molecule type" value="Genomic_DNA"/>
</dbReference>
<keyword evidence="3" id="KW-1185">Reference proteome</keyword>
<name>A0ABV5XGC9_9NOCA</name>
<feature type="chain" id="PRO_5047066334" description="Lipoprotein" evidence="1">
    <location>
        <begin position="30"/>
        <end position="219"/>
    </location>
</feature>
<sequence>MKLKMGQLVASATLASVLLLSGCNETVSGAPVATTVAPTSTEYKTTLVPLPGVDYQRFEWPGTDTQVLMPLVDGWQFHSNFDEDVGDGEGVILYNSTGLPEGRITSGTIAFNSWEKKYAKDEEQATVQAYQDLARLDDFKLIEKKKTNASGWDATVGTATLTFKDPGADRKPFFITFAIYSRMEGGQAKSFTIMAQDEYGDIQQVQDYKLKFVTTPLFQ</sequence>